<comment type="subcellular location">
    <subcellularLocation>
        <location evidence="1">Cell outer membrane</location>
    </subcellularLocation>
</comment>
<keyword evidence="3" id="KW-0813">Transport</keyword>
<dbReference type="EMBL" id="BJVU01000002">
    <property type="protein sequence ID" value="GEL58086.1"/>
    <property type="molecule type" value="Genomic_DNA"/>
</dbReference>
<dbReference type="PANTHER" id="PTHR30026:SF20">
    <property type="entry name" value="OUTER MEMBRANE PROTEIN TOLC"/>
    <property type="match status" value="1"/>
</dbReference>
<dbReference type="STRING" id="1231339.Abci_011_112"/>
<evidence type="ECO:0000256" key="5">
    <source>
        <dbReference type="ARBA" id="ARBA00022692"/>
    </source>
</evidence>
<keyword evidence="6" id="KW-0472">Membrane</keyword>
<reference evidence="10 12" key="2">
    <citation type="submission" date="2019-07" db="EMBL/GenBank/DDBJ databases">
        <title>Whole genome shotgun sequence of Acetobacter cibinongensis NBRC 16605.</title>
        <authorList>
            <person name="Hosoyama A."/>
            <person name="Uohara A."/>
            <person name="Ohji S."/>
            <person name="Ichikawa N."/>
        </authorList>
    </citation>
    <scope>NUCLEOTIDE SEQUENCE [LARGE SCALE GENOMIC DNA]</scope>
    <source>
        <strain evidence="10 12">NBRC 16605</strain>
    </source>
</reference>
<feature type="signal peptide" evidence="8">
    <location>
        <begin position="1"/>
        <end position="26"/>
    </location>
</feature>
<evidence type="ECO:0000256" key="7">
    <source>
        <dbReference type="ARBA" id="ARBA00023237"/>
    </source>
</evidence>
<name>A0A0D6N305_9PROT</name>
<keyword evidence="5" id="KW-0812">Transmembrane</keyword>
<feature type="chain" id="PRO_5030005730" evidence="8">
    <location>
        <begin position="27"/>
        <end position="468"/>
    </location>
</feature>
<accession>A0A0D6N305</accession>
<dbReference type="AlphaFoldDB" id="A0A0D6N305"/>
<dbReference type="Gene3D" id="1.20.1600.10">
    <property type="entry name" value="Outer membrane efflux proteins (OEP)"/>
    <property type="match status" value="1"/>
</dbReference>
<evidence type="ECO:0000313" key="10">
    <source>
        <dbReference type="EMBL" id="GEL58086.1"/>
    </source>
</evidence>
<comment type="caution">
    <text evidence="9">The sequence shown here is derived from an EMBL/GenBank/DDBJ whole genome shotgun (WGS) entry which is preliminary data.</text>
</comment>
<protein>
    <submittedName>
        <fullName evidence="9">Heavy metal efflux pump, cobalt/zinc/cadmium resistance protein CzcC</fullName>
    </submittedName>
</protein>
<dbReference type="InterPro" id="IPR051906">
    <property type="entry name" value="TolC-like"/>
</dbReference>
<evidence type="ECO:0000256" key="8">
    <source>
        <dbReference type="SAM" id="SignalP"/>
    </source>
</evidence>
<evidence type="ECO:0000256" key="2">
    <source>
        <dbReference type="ARBA" id="ARBA00007613"/>
    </source>
</evidence>
<accession>A0A6N3SNX2</accession>
<sequence>MLEMWPSARFVLAVSLLMGCATPACAEHSWQSQSTLSARPLTERLPFTTALEQAWQLDPSQRELQTNRKGAQARARAADSWFAGGPTVTGNYFDDHAIGSNQGYTTYQGEVSIPLWLPGQGSATRSVAQAEAESAEKRSMVAHMSLAVRLLDATAAALLAQKHLATAQAYTASAAQISRDVAQATRAGEMTLSDQHQADAALDTARLDSTAAQEEVQTALAGLNALLGSTSIPDIQTYTATDSALSRISALTSVEAHDPRIQAARKEVDAAQAALKLARRSFMPNPEIGVGAIHEKQYASPWDNRVGVTFSVPLPSSVHNAPLLAAAKDRAAAADRQDALAHRMVRQEAAQIRARLVSATTSLNNASSAATHLQNRAALLERSWKLRETPLDDVMRARQAAYGAALARDRAEIVWHAAIVRALIASHTLPGLTTGVADPTSTSAAWATSNSSGNTALTIPASLDTGDP</sequence>
<dbReference type="SUPFAM" id="SSF56954">
    <property type="entry name" value="Outer membrane efflux proteins (OEP)"/>
    <property type="match status" value="1"/>
</dbReference>
<evidence type="ECO:0000313" key="9">
    <source>
        <dbReference type="EMBL" id="GAN60382.1"/>
    </source>
</evidence>
<evidence type="ECO:0000256" key="4">
    <source>
        <dbReference type="ARBA" id="ARBA00022452"/>
    </source>
</evidence>
<dbReference type="PANTHER" id="PTHR30026">
    <property type="entry name" value="OUTER MEMBRANE PROTEIN TOLC"/>
    <property type="match status" value="1"/>
</dbReference>
<dbReference type="Pfam" id="PF02321">
    <property type="entry name" value="OEP"/>
    <property type="match status" value="1"/>
</dbReference>
<keyword evidence="4" id="KW-1134">Transmembrane beta strand</keyword>
<evidence type="ECO:0000256" key="1">
    <source>
        <dbReference type="ARBA" id="ARBA00004442"/>
    </source>
</evidence>
<proteinExistence type="inferred from homology"/>
<evidence type="ECO:0000313" key="11">
    <source>
        <dbReference type="Proteomes" id="UP000032671"/>
    </source>
</evidence>
<dbReference type="RefSeq" id="WP_052944789.1">
    <property type="nucleotide sequence ID" value="NZ_BAMV01000011.1"/>
</dbReference>
<dbReference type="Proteomes" id="UP000032671">
    <property type="component" value="Unassembled WGS sequence"/>
</dbReference>
<evidence type="ECO:0000256" key="3">
    <source>
        <dbReference type="ARBA" id="ARBA00022448"/>
    </source>
</evidence>
<organism evidence="9 11">
    <name type="scientific">Acetobacter cibinongensis</name>
    <dbReference type="NCBI Taxonomy" id="146475"/>
    <lineage>
        <taxon>Bacteria</taxon>
        <taxon>Pseudomonadati</taxon>
        <taxon>Pseudomonadota</taxon>
        <taxon>Alphaproteobacteria</taxon>
        <taxon>Acetobacterales</taxon>
        <taxon>Acetobacteraceae</taxon>
        <taxon>Acetobacter</taxon>
    </lineage>
</organism>
<keyword evidence="8" id="KW-0732">Signal</keyword>
<keyword evidence="12" id="KW-1185">Reference proteome</keyword>
<dbReference type="GO" id="GO:0015288">
    <property type="term" value="F:porin activity"/>
    <property type="evidence" value="ECO:0007669"/>
    <property type="project" value="TreeGrafter"/>
</dbReference>
<reference evidence="9 11" key="1">
    <citation type="submission" date="2012-11" db="EMBL/GenBank/DDBJ databases">
        <title>Whole genome sequence of Acetobacter cibinongensis 4H-1.</title>
        <authorList>
            <person name="Azuma Y."/>
            <person name="Higashiura N."/>
            <person name="Hirakawa H."/>
            <person name="Matsushita K."/>
        </authorList>
    </citation>
    <scope>NUCLEOTIDE SEQUENCE [LARGE SCALE GENOMIC DNA]</scope>
    <source>
        <strain evidence="9 11">4H-1</strain>
    </source>
</reference>
<dbReference type="InterPro" id="IPR003423">
    <property type="entry name" value="OMP_efflux"/>
</dbReference>
<dbReference type="GO" id="GO:1990281">
    <property type="term" value="C:efflux pump complex"/>
    <property type="evidence" value="ECO:0007669"/>
    <property type="project" value="TreeGrafter"/>
</dbReference>
<gene>
    <name evidence="9" type="ORF">Abci_011_112</name>
    <name evidence="10" type="ORF">ACI01nite_06880</name>
</gene>
<dbReference type="EMBL" id="BAMV01000011">
    <property type="protein sequence ID" value="GAN60382.1"/>
    <property type="molecule type" value="Genomic_DNA"/>
</dbReference>
<dbReference type="Proteomes" id="UP000321891">
    <property type="component" value="Unassembled WGS sequence"/>
</dbReference>
<keyword evidence="7" id="KW-0998">Cell outer membrane</keyword>
<dbReference type="GO" id="GO:0015562">
    <property type="term" value="F:efflux transmembrane transporter activity"/>
    <property type="evidence" value="ECO:0007669"/>
    <property type="project" value="InterPro"/>
</dbReference>
<dbReference type="GO" id="GO:0009279">
    <property type="term" value="C:cell outer membrane"/>
    <property type="evidence" value="ECO:0007669"/>
    <property type="project" value="UniProtKB-SubCell"/>
</dbReference>
<evidence type="ECO:0000313" key="12">
    <source>
        <dbReference type="Proteomes" id="UP000321891"/>
    </source>
</evidence>
<evidence type="ECO:0000256" key="6">
    <source>
        <dbReference type="ARBA" id="ARBA00023136"/>
    </source>
</evidence>
<comment type="similarity">
    <text evidence="2">Belongs to the outer membrane factor (OMF) (TC 1.B.17) family.</text>
</comment>